<gene>
    <name evidence="1" type="ORF">BCR43DRAFT_39841</name>
</gene>
<dbReference type="STRING" id="13706.A0A1X2HUL3"/>
<dbReference type="AlphaFoldDB" id="A0A1X2HUL3"/>
<evidence type="ECO:0000313" key="2">
    <source>
        <dbReference type="Proteomes" id="UP000242180"/>
    </source>
</evidence>
<dbReference type="OrthoDB" id="343092at2759"/>
<accession>A0A1X2HUL3</accession>
<dbReference type="InParanoid" id="A0A1X2HUL3"/>
<sequence>MHLESNVFVCAYPSFTCPIPRFQFDVSFPPEMDSVELDRMAKEAHELCNYKSLSDIRIDLQKTKSVERTINRILDGGFLEGTSRDPSLSAIIIDSDEDNIDLGSTTRGENDQLSTSLRTLNRVTLIAKRVFIQNT</sequence>
<proteinExistence type="predicted"/>
<dbReference type="CDD" id="cd14376">
    <property type="entry name" value="CUE_AUP1_AMFR_like"/>
    <property type="match status" value="1"/>
</dbReference>
<dbReference type="EMBL" id="MCGN01000001">
    <property type="protein sequence ID" value="ORZ03211.1"/>
    <property type="molecule type" value="Genomic_DNA"/>
</dbReference>
<comment type="caution">
    <text evidence="1">The sequence shown here is derived from an EMBL/GenBank/DDBJ whole genome shotgun (WGS) entry which is preliminary data.</text>
</comment>
<organism evidence="1 2">
    <name type="scientific">Syncephalastrum racemosum</name>
    <name type="common">Filamentous fungus</name>
    <dbReference type="NCBI Taxonomy" id="13706"/>
    <lineage>
        <taxon>Eukaryota</taxon>
        <taxon>Fungi</taxon>
        <taxon>Fungi incertae sedis</taxon>
        <taxon>Mucoromycota</taxon>
        <taxon>Mucoromycotina</taxon>
        <taxon>Mucoromycetes</taxon>
        <taxon>Mucorales</taxon>
        <taxon>Syncephalastraceae</taxon>
        <taxon>Syncephalastrum</taxon>
    </lineage>
</organism>
<protein>
    <submittedName>
        <fullName evidence="1">Uncharacterized protein</fullName>
    </submittedName>
</protein>
<name>A0A1X2HUL3_SYNRA</name>
<evidence type="ECO:0000313" key="1">
    <source>
        <dbReference type="EMBL" id="ORZ03211.1"/>
    </source>
</evidence>
<dbReference type="Gene3D" id="1.10.8.10">
    <property type="entry name" value="DNA helicase RuvA subunit, C-terminal domain"/>
    <property type="match status" value="1"/>
</dbReference>
<reference evidence="1 2" key="1">
    <citation type="submission" date="2016-07" db="EMBL/GenBank/DDBJ databases">
        <title>Pervasive Adenine N6-methylation of Active Genes in Fungi.</title>
        <authorList>
            <consortium name="DOE Joint Genome Institute"/>
            <person name="Mondo S.J."/>
            <person name="Dannebaum R.O."/>
            <person name="Kuo R.C."/>
            <person name="Labutti K."/>
            <person name="Haridas S."/>
            <person name="Kuo A."/>
            <person name="Salamov A."/>
            <person name="Ahrendt S.R."/>
            <person name="Lipzen A."/>
            <person name="Sullivan W."/>
            <person name="Andreopoulos W.B."/>
            <person name="Clum A."/>
            <person name="Lindquist E."/>
            <person name="Daum C."/>
            <person name="Ramamoorthy G.K."/>
            <person name="Gryganskyi A."/>
            <person name="Culley D."/>
            <person name="Magnuson J.K."/>
            <person name="James T.Y."/>
            <person name="O'Malley M.A."/>
            <person name="Stajich J.E."/>
            <person name="Spatafora J.W."/>
            <person name="Visel A."/>
            <person name="Grigoriev I.V."/>
        </authorList>
    </citation>
    <scope>NUCLEOTIDE SEQUENCE [LARGE SCALE GENOMIC DNA]</scope>
    <source>
        <strain evidence="1 2">NRRL 2496</strain>
    </source>
</reference>
<dbReference type="Proteomes" id="UP000242180">
    <property type="component" value="Unassembled WGS sequence"/>
</dbReference>
<keyword evidence="2" id="KW-1185">Reference proteome</keyword>